<evidence type="ECO:0000313" key="2">
    <source>
        <dbReference type="Proteomes" id="UP000325315"/>
    </source>
</evidence>
<proteinExistence type="predicted"/>
<keyword evidence="2" id="KW-1185">Reference proteome</keyword>
<organism evidence="1 2">
    <name type="scientific">Gossypium australe</name>
    <dbReference type="NCBI Taxonomy" id="47621"/>
    <lineage>
        <taxon>Eukaryota</taxon>
        <taxon>Viridiplantae</taxon>
        <taxon>Streptophyta</taxon>
        <taxon>Embryophyta</taxon>
        <taxon>Tracheophyta</taxon>
        <taxon>Spermatophyta</taxon>
        <taxon>Magnoliopsida</taxon>
        <taxon>eudicotyledons</taxon>
        <taxon>Gunneridae</taxon>
        <taxon>Pentapetalae</taxon>
        <taxon>rosids</taxon>
        <taxon>malvids</taxon>
        <taxon>Malvales</taxon>
        <taxon>Malvaceae</taxon>
        <taxon>Malvoideae</taxon>
        <taxon>Gossypium</taxon>
    </lineage>
</organism>
<gene>
    <name evidence="1" type="ORF">EPI10_027894</name>
</gene>
<dbReference type="EMBL" id="SMMG02000009">
    <property type="protein sequence ID" value="KAA3461318.1"/>
    <property type="molecule type" value="Genomic_DNA"/>
</dbReference>
<comment type="caution">
    <text evidence="1">The sequence shown here is derived from an EMBL/GenBank/DDBJ whole genome shotgun (WGS) entry which is preliminary data.</text>
</comment>
<accession>A0A5B6UVL0</accession>
<dbReference type="AlphaFoldDB" id="A0A5B6UVL0"/>
<sequence length="87" mass="10154">MPRYTKKRPRDGMTNVYNLGNLEKAKWSCYSLGNSNLDGSDHSSFIKSIPMEWWKYRMIREVHLKLTVNVLNTIGIIKLSKLIPRSI</sequence>
<dbReference type="Proteomes" id="UP000325315">
    <property type="component" value="Unassembled WGS sequence"/>
</dbReference>
<name>A0A5B6UVL0_9ROSI</name>
<reference evidence="2" key="1">
    <citation type="journal article" date="2019" name="Plant Biotechnol. J.">
        <title>Genome sequencing of the Australian wild diploid species Gossypium australe highlights disease resistance and delayed gland morphogenesis.</title>
        <authorList>
            <person name="Cai Y."/>
            <person name="Cai X."/>
            <person name="Wang Q."/>
            <person name="Wang P."/>
            <person name="Zhang Y."/>
            <person name="Cai C."/>
            <person name="Xu Y."/>
            <person name="Wang K."/>
            <person name="Zhou Z."/>
            <person name="Wang C."/>
            <person name="Geng S."/>
            <person name="Li B."/>
            <person name="Dong Q."/>
            <person name="Hou Y."/>
            <person name="Wang H."/>
            <person name="Ai P."/>
            <person name="Liu Z."/>
            <person name="Yi F."/>
            <person name="Sun M."/>
            <person name="An G."/>
            <person name="Cheng J."/>
            <person name="Zhang Y."/>
            <person name="Shi Q."/>
            <person name="Xie Y."/>
            <person name="Shi X."/>
            <person name="Chang Y."/>
            <person name="Huang F."/>
            <person name="Chen Y."/>
            <person name="Hong S."/>
            <person name="Mi L."/>
            <person name="Sun Q."/>
            <person name="Zhang L."/>
            <person name="Zhou B."/>
            <person name="Peng R."/>
            <person name="Zhang X."/>
            <person name="Liu F."/>
        </authorList>
    </citation>
    <scope>NUCLEOTIDE SEQUENCE [LARGE SCALE GENOMIC DNA]</scope>
    <source>
        <strain evidence="2">cv. PA1801</strain>
    </source>
</reference>
<evidence type="ECO:0000313" key="1">
    <source>
        <dbReference type="EMBL" id="KAA3461318.1"/>
    </source>
</evidence>
<protein>
    <submittedName>
        <fullName evidence="1">Uncharacterized protein</fullName>
    </submittedName>
</protein>